<name>A0ABR2ADI9_9ROSI</name>
<dbReference type="EMBL" id="JBBPBN010000266">
    <property type="protein sequence ID" value="KAK8491000.1"/>
    <property type="molecule type" value="Genomic_DNA"/>
</dbReference>
<gene>
    <name evidence="1" type="ORF">V6N11_060079</name>
</gene>
<evidence type="ECO:0000313" key="1">
    <source>
        <dbReference type="EMBL" id="KAK8491000.1"/>
    </source>
</evidence>
<comment type="caution">
    <text evidence="1">The sequence shown here is derived from an EMBL/GenBank/DDBJ whole genome shotgun (WGS) entry which is preliminary data.</text>
</comment>
<keyword evidence="2" id="KW-1185">Reference proteome</keyword>
<dbReference type="Proteomes" id="UP001396334">
    <property type="component" value="Unassembled WGS sequence"/>
</dbReference>
<organism evidence="1 2">
    <name type="scientific">Hibiscus sabdariffa</name>
    <name type="common">roselle</name>
    <dbReference type="NCBI Taxonomy" id="183260"/>
    <lineage>
        <taxon>Eukaryota</taxon>
        <taxon>Viridiplantae</taxon>
        <taxon>Streptophyta</taxon>
        <taxon>Embryophyta</taxon>
        <taxon>Tracheophyta</taxon>
        <taxon>Spermatophyta</taxon>
        <taxon>Magnoliopsida</taxon>
        <taxon>eudicotyledons</taxon>
        <taxon>Gunneridae</taxon>
        <taxon>Pentapetalae</taxon>
        <taxon>rosids</taxon>
        <taxon>malvids</taxon>
        <taxon>Malvales</taxon>
        <taxon>Malvaceae</taxon>
        <taxon>Malvoideae</taxon>
        <taxon>Hibiscus</taxon>
    </lineage>
</organism>
<evidence type="ECO:0000313" key="2">
    <source>
        <dbReference type="Proteomes" id="UP001396334"/>
    </source>
</evidence>
<proteinExistence type="predicted"/>
<accession>A0ABR2ADI9</accession>
<sequence>MFRRRKKQRTGKSGVIDGSHTRPKSNVGNPYPLAGSGVPSAMECEPIVAPKPVISYKDMITGGNVSPSLDESIDLDDDDIELLEEDICRAVM</sequence>
<protein>
    <submittedName>
        <fullName evidence="1">Uncharacterized protein</fullName>
    </submittedName>
</protein>
<reference evidence="1 2" key="1">
    <citation type="journal article" date="2024" name="G3 (Bethesda)">
        <title>Genome assembly of Hibiscus sabdariffa L. provides insights into metabolisms of medicinal natural products.</title>
        <authorList>
            <person name="Kim T."/>
        </authorList>
    </citation>
    <scope>NUCLEOTIDE SEQUENCE [LARGE SCALE GENOMIC DNA]</scope>
    <source>
        <strain evidence="1">TK-2024</strain>
        <tissue evidence="1">Old leaves</tissue>
    </source>
</reference>